<evidence type="ECO:0000259" key="3">
    <source>
        <dbReference type="PROSITE" id="PS50853"/>
    </source>
</evidence>
<evidence type="ECO:0000313" key="4">
    <source>
        <dbReference type="EMBL" id="AXI99765.1"/>
    </source>
</evidence>
<accession>A0A345UH14</accession>
<dbReference type="PROSITE" id="PS50853">
    <property type="entry name" value="FN3"/>
    <property type="match status" value="1"/>
</dbReference>
<evidence type="ECO:0000313" key="5">
    <source>
        <dbReference type="Proteomes" id="UP000254808"/>
    </source>
</evidence>
<proteinExistence type="predicted"/>
<dbReference type="Gene3D" id="2.60.40.10">
    <property type="entry name" value="Immunoglobulins"/>
    <property type="match status" value="4"/>
</dbReference>
<dbReference type="Proteomes" id="UP000254808">
    <property type="component" value="Chromosome"/>
</dbReference>
<dbReference type="InterPro" id="IPR050991">
    <property type="entry name" value="ECM_Regulatory_Proteins"/>
</dbReference>
<dbReference type="InterPro" id="IPR013783">
    <property type="entry name" value="Ig-like_fold"/>
</dbReference>
<dbReference type="InterPro" id="IPR003961">
    <property type="entry name" value="FN3_dom"/>
</dbReference>
<gene>
    <name evidence="4" type="ORF">CYPRO_0480</name>
</gene>
<evidence type="ECO:0000256" key="1">
    <source>
        <dbReference type="ARBA" id="ARBA00022737"/>
    </source>
</evidence>
<feature type="chain" id="PRO_5016998037" evidence="2">
    <location>
        <begin position="28"/>
        <end position="699"/>
    </location>
</feature>
<dbReference type="InterPro" id="IPR036116">
    <property type="entry name" value="FN3_sf"/>
</dbReference>
<dbReference type="Pfam" id="PF00041">
    <property type="entry name" value="fn3"/>
    <property type="match status" value="1"/>
</dbReference>
<reference evidence="4 5" key="1">
    <citation type="submission" date="2018-03" db="EMBL/GenBank/DDBJ databases">
        <title>Phenotypic and genomic properties of Cyclonatronum proteinivorum gen. nov., sp. nov., a haloalkaliphilic bacteroidete from soda lakes possessing Na+-translocating rhodopsin.</title>
        <authorList>
            <person name="Toshchakov S.V."/>
            <person name="Korzhenkov A."/>
            <person name="Samarov N.I."/>
            <person name="Kublanov I.V."/>
            <person name="Muntyan M.S."/>
            <person name="Sorokin D.Y."/>
        </authorList>
    </citation>
    <scope>NUCLEOTIDE SEQUENCE [LARGE SCALE GENOMIC DNA]</scope>
    <source>
        <strain evidence="4 5">Omega</strain>
    </source>
</reference>
<name>A0A345UH14_9BACT</name>
<dbReference type="PANTHER" id="PTHR46708">
    <property type="entry name" value="TENASCIN"/>
    <property type="match status" value="1"/>
</dbReference>
<keyword evidence="5" id="KW-1185">Reference proteome</keyword>
<evidence type="ECO:0000256" key="2">
    <source>
        <dbReference type="SAM" id="SignalP"/>
    </source>
</evidence>
<keyword evidence="1" id="KW-0677">Repeat</keyword>
<sequence>MNKIMFKSSCILAALLLLSPFRENVQAQPQLQSQQSQTVLSEQAGSSALVIAPHQDGRIFLFHNYNLPLGHGFKVYRNAVGAGWELITDEAVYPVQNGGQLRMRLRENWESISRDTGVDDAQAFFLMMRSGTTDALVTLLTLPELAQAMGALFIDENGPYGQHTAYRIVVVNDLGLPTGKVLESEALLEASLPLPVSGLKADNDGRTVTLSWDYPSLNTPGTEEVFRFRPRFRRSDESRVRNVLPGVLLRTDSNTSFQITFDVPVMNTAYEFWIEPQNLAGQTSEDPGRLTFFVADNAPPAALTGVSGSLISEDTIEITWPASTDMNAAGYHVYRGFAGEEEMMRLTAEPGELLMLSLTDQVPSLGRQYRYAVRVLGQNGIESSNSNIVNIAVPDLRKPEAVSHLDAIFDAETKTVKLQWQHDPDADNFRGYRVLRSLITGGEAAGYAQLSSSAINGQQLSDRGPSGLGFEEGRTFVYGVAVISNTGQVSDTLFTRLQIPVVTPPAPPSAIQAELRGETRAFISWSSSPSLDVTHYRLESHTPEASDQAETLATLPANTRSFTARGLRLSQPYIFAVTAIDSAGNESDVLQSTILIPQRTTPPAPVYNLQVRARHASDTGPARVSLAWQHREAPESVSLFRVYRSNQASGLFEAIAELSSEISRYDDPDGRPGYWYKVYPVGANGLSAREARPVQAVLR</sequence>
<protein>
    <submittedName>
        <fullName evidence="4">Fibronectin type III domain-containing protein</fullName>
    </submittedName>
</protein>
<dbReference type="OrthoDB" id="923194at2"/>
<feature type="domain" description="Fibronectin type-III" evidence="3">
    <location>
        <begin position="507"/>
        <end position="604"/>
    </location>
</feature>
<dbReference type="KEGG" id="cprv:CYPRO_0480"/>
<feature type="signal peptide" evidence="2">
    <location>
        <begin position="1"/>
        <end position="27"/>
    </location>
</feature>
<dbReference type="EMBL" id="CP027806">
    <property type="protein sequence ID" value="AXI99765.1"/>
    <property type="molecule type" value="Genomic_DNA"/>
</dbReference>
<dbReference type="AlphaFoldDB" id="A0A345UH14"/>
<dbReference type="PANTHER" id="PTHR46708:SF2">
    <property type="entry name" value="FIBRONECTIN TYPE-III DOMAIN-CONTAINING PROTEIN"/>
    <property type="match status" value="1"/>
</dbReference>
<keyword evidence="2" id="KW-0732">Signal</keyword>
<dbReference type="SUPFAM" id="SSF49265">
    <property type="entry name" value="Fibronectin type III"/>
    <property type="match status" value="2"/>
</dbReference>
<organism evidence="4 5">
    <name type="scientific">Cyclonatronum proteinivorum</name>
    <dbReference type="NCBI Taxonomy" id="1457365"/>
    <lineage>
        <taxon>Bacteria</taxon>
        <taxon>Pseudomonadati</taxon>
        <taxon>Balneolota</taxon>
        <taxon>Balneolia</taxon>
        <taxon>Balneolales</taxon>
        <taxon>Cyclonatronaceae</taxon>
        <taxon>Cyclonatronum</taxon>
    </lineage>
</organism>
<dbReference type="CDD" id="cd00063">
    <property type="entry name" value="FN3"/>
    <property type="match status" value="1"/>
</dbReference>
<dbReference type="SMART" id="SM00060">
    <property type="entry name" value="FN3"/>
    <property type="match status" value="4"/>
</dbReference>